<sequence length="90" mass="9998">MKKNSKNIEERKVVAMGGSLVVTIPSKMAEQLKLTKESKVKIEMLSDDKLTIVKAEPSALTTTDPKFLAAAQRAKDKYAETLKMLKESDE</sequence>
<dbReference type="SUPFAM" id="SSF89447">
    <property type="entry name" value="AbrB/MazE/MraZ-like"/>
    <property type="match status" value="1"/>
</dbReference>
<dbReference type="EMBL" id="JBHSSD010000041">
    <property type="protein sequence ID" value="MFC6164917.1"/>
    <property type="molecule type" value="Genomic_DNA"/>
</dbReference>
<evidence type="ECO:0000313" key="3">
    <source>
        <dbReference type="Proteomes" id="UP001596253"/>
    </source>
</evidence>
<dbReference type="RefSeq" id="WP_137639700.1">
    <property type="nucleotide sequence ID" value="NZ_BJDK01000009.1"/>
</dbReference>
<keyword evidence="3" id="KW-1185">Reference proteome</keyword>
<name>A0ABW1R883_9LACO</name>
<evidence type="ECO:0000259" key="1">
    <source>
        <dbReference type="SMART" id="SM00966"/>
    </source>
</evidence>
<comment type="caution">
    <text evidence="2">The sequence shown here is derived from an EMBL/GenBank/DDBJ whole genome shotgun (WGS) entry which is preliminary data.</text>
</comment>
<dbReference type="InterPro" id="IPR007159">
    <property type="entry name" value="SpoVT-AbrB_dom"/>
</dbReference>
<reference evidence="3" key="1">
    <citation type="journal article" date="2019" name="Int. J. Syst. Evol. Microbiol.">
        <title>The Global Catalogue of Microorganisms (GCM) 10K type strain sequencing project: providing services to taxonomists for standard genome sequencing and annotation.</title>
        <authorList>
            <consortium name="The Broad Institute Genomics Platform"/>
            <consortium name="The Broad Institute Genome Sequencing Center for Infectious Disease"/>
            <person name="Wu L."/>
            <person name="Ma J."/>
        </authorList>
    </citation>
    <scope>NUCLEOTIDE SEQUENCE [LARGE SCALE GENOMIC DNA]</scope>
    <source>
        <strain evidence="3">CCM 8932</strain>
    </source>
</reference>
<proteinExistence type="predicted"/>
<dbReference type="GO" id="GO:0003677">
    <property type="term" value="F:DNA binding"/>
    <property type="evidence" value="ECO:0007669"/>
    <property type="project" value="UniProtKB-KW"/>
</dbReference>
<accession>A0ABW1R883</accession>
<feature type="domain" description="SpoVT-AbrB" evidence="1">
    <location>
        <begin position="14"/>
        <end position="60"/>
    </location>
</feature>
<dbReference type="InterPro" id="IPR037914">
    <property type="entry name" value="SpoVT-AbrB_sf"/>
</dbReference>
<evidence type="ECO:0000313" key="2">
    <source>
        <dbReference type="EMBL" id="MFC6164917.1"/>
    </source>
</evidence>
<dbReference type="SMART" id="SM00966">
    <property type="entry name" value="SpoVT_AbrB"/>
    <property type="match status" value="1"/>
</dbReference>
<dbReference type="Proteomes" id="UP001596253">
    <property type="component" value="Unassembled WGS sequence"/>
</dbReference>
<dbReference type="Pfam" id="PF04014">
    <property type="entry name" value="MazE_antitoxin"/>
    <property type="match status" value="1"/>
</dbReference>
<organism evidence="2 3">
    <name type="scientific">Lactiplantibacillus dongliensis</name>
    <dbReference type="NCBI Taxonomy" id="2559919"/>
    <lineage>
        <taxon>Bacteria</taxon>
        <taxon>Bacillati</taxon>
        <taxon>Bacillota</taxon>
        <taxon>Bacilli</taxon>
        <taxon>Lactobacillales</taxon>
        <taxon>Lactobacillaceae</taxon>
        <taxon>Lactiplantibacillus</taxon>
    </lineage>
</organism>
<gene>
    <name evidence="2" type="ORF">ACFP3T_09575</name>
</gene>
<protein>
    <submittedName>
        <fullName evidence="2">AbrB/MazE/SpoVT family DNA-binding domain-containing protein</fullName>
    </submittedName>
</protein>
<dbReference type="Gene3D" id="2.10.260.10">
    <property type="match status" value="1"/>
</dbReference>
<keyword evidence="2" id="KW-0238">DNA-binding</keyword>